<name>A0A4R9IRM8_9LEPT</name>
<evidence type="ECO:0000313" key="2">
    <source>
        <dbReference type="EMBL" id="TGK85819.1"/>
    </source>
</evidence>
<evidence type="ECO:0000313" key="5">
    <source>
        <dbReference type="Proteomes" id="UP000297918"/>
    </source>
</evidence>
<organism evidence="2 4">
    <name type="scientific">Leptospira bourretii</name>
    <dbReference type="NCBI Taxonomy" id="2484962"/>
    <lineage>
        <taxon>Bacteria</taxon>
        <taxon>Pseudomonadati</taxon>
        <taxon>Spirochaetota</taxon>
        <taxon>Spirochaetia</taxon>
        <taxon>Leptospirales</taxon>
        <taxon>Leptospiraceae</taxon>
        <taxon>Leptospira</taxon>
    </lineage>
</organism>
<keyword evidence="5" id="KW-1185">Reference proteome</keyword>
<feature type="transmembrane region" description="Helical" evidence="1">
    <location>
        <begin position="83"/>
        <end position="104"/>
    </location>
</feature>
<dbReference type="Proteomes" id="UP000297918">
    <property type="component" value="Unassembled WGS sequence"/>
</dbReference>
<protein>
    <recommendedName>
        <fullName evidence="6">DUF4345 domain-containing protein</fullName>
    </recommendedName>
</protein>
<dbReference type="EMBL" id="RQFM01000022">
    <property type="protein sequence ID" value="TGK85819.1"/>
    <property type="molecule type" value="Genomic_DNA"/>
</dbReference>
<sequence>MNVKEFSYKKYPVLTGIFIVAAIWNLIGACFGYFNTAFTFQNFFHRELVDPLYHDIYQGAWGTTLTYFVGYLIVAYNPVKHTGIVIVGGIGKIGFALKLLQFYLSGFADPVVFIVIIGDIIFVALFIYYFMVLKFNKEEIL</sequence>
<reference evidence="3" key="1">
    <citation type="submission" date="2018-10" db="EMBL/GenBank/DDBJ databases">
        <authorList>
            <person name="Vincent A.T."/>
            <person name="Schiettekatte O."/>
            <person name="Bourhy P."/>
            <person name="Veyrier F.J."/>
            <person name="Picardeau M."/>
        </authorList>
    </citation>
    <scope>NUCLEOTIDE SEQUENCE</scope>
    <source>
        <strain evidence="3">201800281</strain>
    </source>
</reference>
<feature type="transmembrane region" description="Helical" evidence="1">
    <location>
        <begin position="12"/>
        <end position="36"/>
    </location>
</feature>
<feature type="transmembrane region" description="Helical" evidence="1">
    <location>
        <begin position="110"/>
        <end position="131"/>
    </location>
</feature>
<accession>A0A4R9IRM8</accession>
<keyword evidence="1" id="KW-1133">Transmembrane helix</keyword>
<gene>
    <name evidence="2" type="ORF">EHQ23_14460</name>
    <name evidence="3" type="ORF">EHQ26_01890</name>
</gene>
<dbReference type="OrthoDB" id="9787548at2"/>
<dbReference type="PROSITE" id="PS51257">
    <property type="entry name" value="PROKAR_LIPOPROTEIN"/>
    <property type="match status" value="1"/>
</dbReference>
<evidence type="ECO:0000313" key="3">
    <source>
        <dbReference type="EMBL" id="TGK94718.1"/>
    </source>
</evidence>
<comment type="caution">
    <text evidence="2">The sequence shown here is derived from an EMBL/GenBank/DDBJ whole genome shotgun (WGS) entry which is preliminary data.</text>
</comment>
<evidence type="ECO:0000313" key="4">
    <source>
        <dbReference type="Proteomes" id="UP000297394"/>
    </source>
</evidence>
<dbReference type="Proteomes" id="UP000297394">
    <property type="component" value="Unassembled WGS sequence"/>
</dbReference>
<dbReference type="AlphaFoldDB" id="A0A4R9IRM8"/>
<reference evidence="2 4" key="2">
    <citation type="journal article" date="2019" name="PLoS Negl. Trop. Dis.">
        <title>Revisiting the worldwide diversity of Leptospira species in the environment.</title>
        <authorList>
            <person name="Vincent A.T."/>
            <person name="Schiettekatte O."/>
            <person name="Bourhy P."/>
            <person name="Veyrier F.J."/>
            <person name="Picardeau M."/>
        </authorList>
    </citation>
    <scope>NUCLEOTIDE SEQUENCE [LARGE SCALE GENOMIC DNA]</scope>
    <source>
        <strain evidence="2 4">201800280</strain>
        <strain evidence="3">201800281</strain>
    </source>
</reference>
<dbReference type="RefSeq" id="WP_135747016.1">
    <property type="nucleotide sequence ID" value="NZ_RQFL01000007.1"/>
</dbReference>
<keyword evidence="1" id="KW-0472">Membrane</keyword>
<proteinExistence type="predicted"/>
<dbReference type="EMBL" id="RQFL01000007">
    <property type="protein sequence ID" value="TGK94718.1"/>
    <property type="molecule type" value="Genomic_DNA"/>
</dbReference>
<keyword evidence="1" id="KW-0812">Transmembrane</keyword>
<evidence type="ECO:0008006" key="6">
    <source>
        <dbReference type="Google" id="ProtNLM"/>
    </source>
</evidence>
<feature type="transmembrane region" description="Helical" evidence="1">
    <location>
        <begin position="56"/>
        <end position="76"/>
    </location>
</feature>
<evidence type="ECO:0000256" key="1">
    <source>
        <dbReference type="SAM" id="Phobius"/>
    </source>
</evidence>